<feature type="transmembrane region" description="Helical" evidence="4">
    <location>
        <begin position="76"/>
        <end position="96"/>
    </location>
</feature>
<name>A0ABT9B3M1_9ACTN</name>
<evidence type="ECO:0000256" key="4">
    <source>
        <dbReference type="SAM" id="Phobius"/>
    </source>
</evidence>
<reference evidence="6 7" key="1">
    <citation type="submission" date="2023-07" db="EMBL/GenBank/DDBJ databases">
        <title>Nocardioides sp. nov WY-20 isolated from soil.</title>
        <authorList>
            <person name="Liu B."/>
            <person name="Wan Y."/>
        </authorList>
    </citation>
    <scope>NUCLEOTIDE SEQUENCE [LARGE SCALE GENOMIC DNA]</scope>
    <source>
        <strain evidence="6 7">WY-20</strain>
    </source>
</reference>
<dbReference type="Gene3D" id="3.30.565.10">
    <property type="entry name" value="Histidine kinase-like ATPase, C-terminal domain"/>
    <property type="match status" value="1"/>
</dbReference>
<dbReference type="PANTHER" id="PTHR24421">
    <property type="entry name" value="NITRATE/NITRITE SENSOR PROTEIN NARX-RELATED"/>
    <property type="match status" value="1"/>
</dbReference>
<evidence type="ECO:0000256" key="3">
    <source>
        <dbReference type="ARBA" id="ARBA00023012"/>
    </source>
</evidence>
<comment type="caution">
    <text evidence="6">The sequence shown here is derived from an EMBL/GenBank/DDBJ whole genome shotgun (WGS) entry which is preliminary data.</text>
</comment>
<organism evidence="6 7">
    <name type="scientific">Nocardioides jiangxiensis</name>
    <dbReference type="NCBI Taxonomy" id="3064524"/>
    <lineage>
        <taxon>Bacteria</taxon>
        <taxon>Bacillati</taxon>
        <taxon>Actinomycetota</taxon>
        <taxon>Actinomycetes</taxon>
        <taxon>Propionibacteriales</taxon>
        <taxon>Nocardioidaceae</taxon>
        <taxon>Nocardioides</taxon>
    </lineage>
</organism>
<keyword evidence="4" id="KW-1133">Transmembrane helix</keyword>
<evidence type="ECO:0000256" key="2">
    <source>
        <dbReference type="ARBA" id="ARBA00022777"/>
    </source>
</evidence>
<dbReference type="PANTHER" id="PTHR24421:SF61">
    <property type="entry name" value="OXYGEN SENSOR HISTIDINE KINASE NREB"/>
    <property type="match status" value="1"/>
</dbReference>
<gene>
    <name evidence="6" type="ORF">Q5722_13105</name>
</gene>
<keyword evidence="3" id="KW-0902">Two-component regulatory system</keyword>
<feature type="domain" description="DUF5931" evidence="5">
    <location>
        <begin position="13"/>
        <end position="160"/>
    </location>
</feature>
<dbReference type="InterPro" id="IPR045975">
    <property type="entry name" value="DUF5931"/>
</dbReference>
<keyword evidence="4" id="KW-0472">Membrane</keyword>
<proteinExistence type="predicted"/>
<evidence type="ECO:0000256" key="1">
    <source>
        <dbReference type="ARBA" id="ARBA00022679"/>
    </source>
</evidence>
<dbReference type="Pfam" id="PF19354">
    <property type="entry name" value="DUF5931"/>
    <property type="match status" value="1"/>
</dbReference>
<feature type="transmembrane region" description="Helical" evidence="4">
    <location>
        <begin position="47"/>
        <end position="69"/>
    </location>
</feature>
<protein>
    <submittedName>
        <fullName evidence="6">DUF5931 domain-containing protein</fullName>
    </submittedName>
</protein>
<dbReference type="NCBIfam" id="NF047322">
    <property type="entry name" value="HK_morpho_MacS"/>
    <property type="match status" value="1"/>
</dbReference>
<dbReference type="Proteomes" id="UP001233314">
    <property type="component" value="Unassembled WGS sequence"/>
</dbReference>
<feature type="transmembrane region" description="Helical" evidence="4">
    <location>
        <begin position="150"/>
        <end position="170"/>
    </location>
</feature>
<evidence type="ECO:0000313" key="7">
    <source>
        <dbReference type="Proteomes" id="UP001233314"/>
    </source>
</evidence>
<evidence type="ECO:0000259" key="5">
    <source>
        <dbReference type="Pfam" id="PF19354"/>
    </source>
</evidence>
<keyword evidence="2" id="KW-0418">Kinase</keyword>
<feature type="transmembrane region" description="Helical" evidence="4">
    <location>
        <begin position="108"/>
        <end position="138"/>
    </location>
</feature>
<feature type="transmembrane region" description="Helical" evidence="4">
    <location>
        <begin position="21"/>
        <end position="41"/>
    </location>
</feature>
<accession>A0ABT9B3M1</accession>
<evidence type="ECO:0000313" key="6">
    <source>
        <dbReference type="EMBL" id="MDO7869303.1"/>
    </source>
</evidence>
<dbReference type="RefSeq" id="WP_305028701.1">
    <property type="nucleotide sequence ID" value="NZ_JAUQTA010000002.1"/>
</dbReference>
<dbReference type="EMBL" id="JAUQTA010000002">
    <property type="protein sequence ID" value="MDO7869303.1"/>
    <property type="molecule type" value="Genomic_DNA"/>
</dbReference>
<dbReference type="SUPFAM" id="SSF55874">
    <property type="entry name" value="ATPase domain of HSP90 chaperone/DNA topoisomerase II/histidine kinase"/>
    <property type="match status" value="1"/>
</dbReference>
<keyword evidence="4" id="KW-0812">Transmembrane</keyword>
<keyword evidence="1" id="KW-0808">Transferase</keyword>
<sequence length="379" mass="39560">MAARLPDPTSDHAVADGMFRVLFWLRLVVVANMVGFAAVRWETYAHPAAGAVVLGLLVVWSGVVSWAYADHRRRTPLVLVADLAVAVGSLLVTPWLKGEHFTATVPGFWVMAVVLVWAAAWGARGGLAAAVAIAAADLGIRWPHITESNYGNVFLLLIGGPLLGRLGSALKDIARQRDQAQRAAALAEERARLARAVHDGVLQVLALVQRRGPELGGDGVELGRLAGEQESRLRAMLHAGAQTVAADSAVRDLGAAVSALAARPAPVVAVSVPGTPVLLPTRVVDELLAAVNACLDNVARHVGDAATAWVLLEDLGPAVLVSVRDEGAGIADGRLQRAAAEGRLGVSQSIRGRLEDLGGTAELTTGAHGTEWELAVPRG</sequence>
<dbReference type="InterPro" id="IPR050482">
    <property type="entry name" value="Sensor_HK_TwoCompSys"/>
</dbReference>
<keyword evidence="7" id="KW-1185">Reference proteome</keyword>
<dbReference type="InterPro" id="IPR036890">
    <property type="entry name" value="HATPase_C_sf"/>
</dbReference>